<reference evidence="1 2" key="1">
    <citation type="submission" date="2024-04" db="EMBL/GenBank/DDBJ databases">
        <authorList>
            <person name="Rising A."/>
            <person name="Reimegard J."/>
            <person name="Sonavane S."/>
            <person name="Akerstrom W."/>
            <person name="Nylinder S."/>
            <person name="Hedman E."/>
            <person name="Kallberg Y."/>
        </authorList>
    </citation>
    <scope>NUCLEOTIDE SEQUENCE [LARGE SCALE GENOMIC DNA]</scope>
</reference>
<dbReference type="AlphaFoldDB" id="A0AAV2BIB3"/>
<dbReference type="Proteomes" id="UP001497382">
    <property type="component" value="Unassembled WGS sequence"/>
</dbReference>
<dbReference type="EMBL" id="CAXIEN010000369">
    <property type="protein sequence ID" value="CAL1295394.1"/>
    <property type="molecule type" value="Genomic_DNA"/>
</dbReference>
<comment type="caution">
    <text evidence="1">The sequence shown here is derived from an EMBL/GenBank/DDBJ whole genome shotgun (WGS) entry which is preliminary data.</text>
</comment>
<sequence length="246" mass="27289">MQATMEMIDFTHGVEVFYSRKDSESKSRNSNSIAIRWLYGGKIRNKQARDVVSITKSFSVSFCGAFNFCETEVRSSHFSELIRKTSRSTGSLTPRPPLTTSHWGDINCSLPSPEPVYVGYATSSPKGFVNGGNILCLDIEPEFESSKEYDGSPLSRLTGLSYETPSQTTGFAYSSYVHLGGRGCRSQDLSIRHEAGVCRISSELPGCQFRLYLHGRTAGRQDNQPACRKGRFRLQDSAHVGEVRGM</sequence>
<gene>
    <name evidence="1" type="ORF">LARSCL_LOCUS19254</name>
</gene>
<proteinExistence type="predicted"/>
<organism evidence="1 2">
    <name type="scientific">Larinioides sclopetarius</name>
    <dbReference type="NCBI Taxonomy" id="280406"/>
    <lineage>
        <taxon>Eukaryota</taxon>
        <taxon>Metazoa</taxon>
        <taxon>Ecdysozoa</taxon>
        <taxon>Arthropoda</taxon>
        <taxon>Chelicerata</taxon>
        <taxon>Arachnida</taxon>
        <taxon>Araneae</taxon>
        <taxon>Araneomorphae</taxon>
        <taxon>Entelegynae</taxon>
        <taxon>Araneoidea</taxon>
        <taxon>Araneidae</taxon>
        <taxon>Larinioides</taxon>
    </lineage>
</organism>
<accession>A0AAV2BIB3</accession>
<evidence type="ECO:0000313" key="2">
    <source>
        <dbReference type="Proteomes" id="UP001497382"/>
    </source>
</evidence>
<name>A0AAV2BIB3_9ARAC</name>
<protein>
    <submittedName>
        <fullName evidence="1">Uncharacterized protein</fullName>
    </submittedName>
</protein>
<keyword evidence="2" id="KW-1185">Reference proteome</keyword>
<evidence type="ECO:0000313" key="1">
    <source>
        <dbReference type="EMBL" id="CAL1295394.1"/>
    </source>
</evidence>